<dbReference type="Pfam" id="PF00856">
    <property type="entry name" value="SET"/>
    <property type="match status" value="1"/>
</dbReference>
<organism evidence="3">
    <name type="scientific">viral metagenome</name>
    <dbReference type="NCBI Taxonomy" id="1070528"/>
    <lineage>
        <taxon>unclassified sequences</taxon>
        <taxon>metagenomes</taxon>
        <taxon>organismal metagenomes</taxon>
    </lineage>
</organism>
<dbReference type="AlphaFoldDB" id="A0A6C0BM49"/>
<evidence type="ECO:0000259" key="2">
    <source>
        <dbReference type="PROSITE" id="PS50280"/>
    </source>
</evidence>
<dbReference type="InterPro" id="IPR046341">
    <property type="entry name" value="SET_dom_sf"/>
</dbReference>
<feature type="domain" description="SET" evidence="2">
    <location>
        <begin position="6"/>
        <end position="226"/>
    </location>
</feature>
<feature type="region of interest" description="Disordered" evidence="1">
    <location>
        <begin position="531"/>
        <end position="571"/>
    </location>
</feature>
<dbReference type="EMBL" id="MN739204">
    <property type="protein sequence ID" value="QHS93467.1"/>
    <property type="molecule type" value="Genomic_DNA"/>
</dbReference>
<reference evidence="3" key="1">
    <citation type="journal article" date="2020" name="Nature">
        <title>Giant virus diversity and host interactions through global metagenomics.</title>
        <authorList>
            <person name="Schulz F."/>
            <person name="Roux S."/>
            <person name="Paez-Espino D."/>
            <person name="Jungbluth S."/>
            <person name="Walsh D.A."/>
            <person name="Denef V.J."/>
            <person name="McMahon K.D."/>
            <person name="Konstantinidis K.T."/>
            <person name="Eloe-Fadrosh E.A."/>
            <person name="Kyrpides N.C."/>
            <person name="Woyke T."/>
        </authorList>
    </citation>
    <scope>NUCLEOTIDE SEQUENCE</scope>
    <source>
        <strain evidence="3">GVMAG-M-3300017989-17</strain>
    </source>
</reference>
<dbReference type="InterPro" id="IPR001214">
    <property type="entry name" value="SET_dom"/>
</dbReference>
<dbReference type="InterPro" id="IPR050869">
    <property type="entry name" value="H3K4_H4K5_MeTrfase"/>
</dbReference>
<dbReference type="Gene3D" id="1.10.220.160">
    <property type="match status" value="1"/>
</dbReference>
<evidence type="ECO:0000313" key="3">
    <source>
        <dbReference type="EMBL" id="QHS93467.1"/>
    </source>
</evidence>
<dbReference type="Gene3D" id="2.170.270.10">
    <property type="entry name" value="SET domain"/>
    <property type="match status" value="1"/>
</dbReference>
<dbReference type="PANTHER" id="PTHR12197">
    <property type="entry name" value="HISTONE-LYSINE N-METHYLTRANSFERASE SMYD"/>
    <property type="match status" value="1"/>
</dbReference>
<name>A0A6C0BM49_9ZZZZ</name>
<feature type="compositionally biased region" description="Basic and acidic residues" evidence="1">
    <location>
        <begin position="531"/>
        <end position="540"/>
    </location>
</feature>
<feature type="compositionally biased region" description="Basic residues" evidence="1">
    <location>
        <begin position="541"/>
        <end position="561"/>
    </location>
</feature>
<dbReference type="SUPFAM" id="SSF82199">
    <property type="entry name" value="SET domain"/>
    <property type="match status" value="1"/>
</dbReference>
<sequence>MSTGSELFTVKPCARLKSRNENAVIAQQSIPRGTVIHTEKWMERISFVATTEEEAAEFGQEFTFQPEESAALTGGTIVSQHFTHFTSPAHLQMTCTLILKRHAECQKWVREKTFLNHVGTGLGQMNAERHQAAIKWLKEKTLPTVALIFWANREHFTQLYNMVACNAPTLELPLSDTTIGLVFCPTLAWFNHDCVPNAILKKMPWGYYLTALENIQRGDEICYSYLVEAVGLTSQSRIDRLLMSRHGFECKCPTHLDQRPLYRKNVRPPTPLAVVYYKNRLLEAEMRLLERHYRAGEWIKVREVCDMLASGFFPVIREEPRLAFAISYRYAMSVPNCVPAEDGDMWLTLLTYVVTNYCTNPVILARCFFLHILHLVRKFNIIAWNPDTSQQEHVFGGCQGKDLNVFMTNYINLRQTLTMLGPILAQGSDLISLESNLFTGLSAYLSIMEKSVRDLEQRLAELPPKNISRGDSLNYTTCTPLIHLVNSLVTGADLKKVNQAAVKDGDDVLISSRVDMDRLILEANYRTHPDEFDPSDVERVKPKKAKKAKKAKKTKKAKKENRPKSVTSVEKSAVKKKKVAKMLAELNNTVMCSGAYWIMQHDTPVFIPSQLEISE</sequence>
<protein>
    <recommendedName>
        <fullName evidence="2">SET domain-containing protein</fullName>
    </recommendedName>
</protein>
<evidence type="ECO:0000256" key="1">
    <source>
        <dbReference type="SAM" id="MobiDB-lite"/>
    </source>
</evidence>
<proteinExistence type="predicted"/>
<dbReference type="PROSITE" id="PS50280">
    <property type="entry name" value="SET"/>
    <property type="match status" value="1"/>
</dbReference>
<accession>A0A6C0BM49</accession>